<dbReference type="EMBL" id="CM039176">
    <property type="protein sequence ID" value="KAH9716042.1"/>
    <property type="molecule type" value="Genomic_DNA"/>
</dbReference>
<evidence type="ECO:0000313" key="1">
    <source>
        <dbReference type="EMBL" id="KAH9716042.1"/>
    </source>
</evidence>
<protein>
    <submittedName>
        <fullName evidence="1">Uncharacterized protein</fullName>
    </submittedName>
</protein>
<keyword evidence="2" id="KW-1185">Reference proteome</keyword>
<reference evidence="2" key="1">
    <citation type="journal article" date="2023" name="Hortic. Res.">
        <title>A chromosome-level phased genome enabling allele-level studies in sweet orange: a case study on citrus Huanglongbing tolerance.</title>
        <authorList>
            <person name="Wu B."/>
            <person name="Yu Q."/>
            <person name="Deng Z."/>
            <person name="Duan Y."/>
            <person name="Luo F."/>
            <person name="Gmitter F. Jr."/>
        </authorList>
    </citation>
    <scope>NUCLEOTIDE SEQUENCE [LARGE SCALE GENOMIC DNA]</scope>
    <source>
        <strain evidence="2">cv. Valencia</strain>
    </source>
</reference>
<evidence type="ECO:0000313" key="2">
    <source>
        <dbReference type="Proteomes" id="UP000829398"/>
    </source>
</evidence>
<dbReference type="Proteomes" id="UP000829398">
    <property type="component" value="Chromosome 7"/>
</dbReference>
<name>A0ACB8JFH7_CITSI</name>
<organism evidence="1 2">
    <name type="scientific">Citrus sinensis</name>
    <name type="common">Sweet orange</name>
    <name type="synonym">Citrus aurantium var. sinensis</name>
    <dbReference type="NCBI Taxonomy" id="2711"/>
    <lineage>
        <taxon>Eukaryota</taxon>
        <taxon>Viridiplantae</taxon>
        <taxon>Streptophyta</taxon>
        <taxon>Embryophyta</taxon>
        <taxon>Tracheophyta</taxon>
        <taxon>Spermatophyta</taxon>
        <taxon>Magnoliopsida</taxon>
        <taxon>eudicotyledons</taxon>
        <taxon>Gunneridae</taxon>
        <taxon>Pentapetalae</taxon>
        <taxon>rosids</taxon>
        <taxon>malvids</taxon>
        <taxon>Sapindales</taxon>
        <taxon>Rutaceae</taxon>
        <taxon>Aurantioideae</taxon>
        <taxon>Citrus</taxon>
    </lineage>
</organism>
<accession>A0ACB8JFH7</accession>
<proteinExistence type="predicted"/>
<comment type="caution">
    <text evidence="1">The sequence shown here is derived from an EMBL/GenBank/DDBJ whole genome shotgun (WGS) entry which is preliminary data.</text>
</comment>
<gene>
    <name evidence="1" type="ORF">KPL71_021313</name>
</gene>
<sequence length="267" mass="30728">MAKSVLQTYDNMSSYRPNMAVDKYTAYNFSNITWSSYGPYFSQAPKMCSMELFSAKRLKSYEYTRVEELKLLLKYLYESSGKPIVLKDHLADEFKEMANEFVALNGVIRDSIPWIRFSDLVGNMRRMKTVAKKFDMFLEHAIDEHNVRRKGENYVTSDMVDVLLELADAPNLEVKLEREGVKGFIVVIQSSLANLLHRFTWKLPGNMSNNLSMEEGFKLANLKKFPLEVVAQLEVAKNPSGPDPNRTRLIWSGFYPARINKETGFGF</sequence>